<dbReference type="PANTHER" id="PTHR35279:SF1">
    <property type="entry name" value="ARABINANASE_LEVANSUCRASE_INVERTASE"/>
    <property type="match status" value="1"/>
</dbReference>
<dbReference type="PANTHER" id="PTHR35279">
    <property type="match status" value="1"/>
</dbReference>
<protein>
    <recommendedName>
        <fullName evidence="2">Glycosyl hydrolase family 32 N-terminal domain-containing protein</fullName>
    </recommendedName>
</protein>
<sequence length="133" mass="15370">MYNIKYAESTNGLEWKREPHIAVDFKDGEKGGIARPSIIKENGIYRMWYTYRGASDYRTNKAHSYRIGYAESTDGKTFTRMDERVGIDISECGWDDVMITYPHVIKHNDTYYMFYNGNGFGKTGLGYATMKAE</sequence>
<dbReference type="Gene3D" id="2.115.10.20">
    <property type="entry name" value="Glycosyl hydrolase domain, family 43"/>
    <property type="match status" value="1"/>
</dbReference>
<dbReference type="SUPFAM" id="SSF75005">
    <property type="entry name" value="Arabinanase/levansucrase/invertase"/>
    <property type="match status" value="1"/>
</dbReference>
<dbReference type="InterPro" id="IPR023296">
    <property type="entry name" value="Glyco_hydro_beta-prop_sf"/>
</dbReference>
<gene>
    <name evidence="1" type="ORF">SDC9_170242</name>
</gene>
<evidence type="ECO:0008006" key="2">
    <source>
        <dbReference type="Google" id="ProtNLM"/>
    </source>
</evidence>
<reference evidence="1" key="1">
    <citation type="submission" date="2019-08" db="EMBL/GenBank/DDBJ databases">
        <authorList>
            <person name="Kucharzyk K."/>
            <person name="Murdoch R.W."/>
            <person name="Higgins S."/>
            <person name="Loffler F."/>
        </authorList>
    </citation>
    <scope>NUCLEOTIDE SEQUENCE</scope>
</reference>
<name>A0A645G7I1_9ZZZZ</name>
<proteinExistence type="predicted"/>
<evidence type="ECO:0000313" key="1">
    <source>
        <dbReference type="EMBL" id="MPN22857.1"/>
    </source>
</evidence>
<comment type="caution">
    <text evidence="1">The sequence shown here is derived from an EMBL/GenBank/DDBJ whole genome shotgun (WGS) entry which is preliminary data.</text>
</comment>
<organism evidence="1">
    <name type="scientific">bioreactor metagenome</name>
    <dbReference type="NCBI Taxonomy" id="1076179"/>
    <lineage>
        <taxon>unclassified sequences</taxon>
        <taxon>metagenomes</taxon>
        <taxon>ecological metagenomes</taxon>
    </lineage>
</organism>
<dbReference type="EMBL" id="VSSQ01071194">
    <property type="protein sequence ID" value="MPN22857.1"/>
    <property type="molecule type" value="Genomic_DNA"/>
</dbReference>
<dbReference type="AlphaFoldDB" id="A0A645G7I1"/>
<accession>A0A645G7I1</accession>